<evidence type="ECO:0000256" key="1">
    <source>
        <dbReference type="SAM" id="Phobius"/>
    </source>
</evidence>
<evidence type="ECO:0000313" key="3">
    <source>
        <dbReference type="Proteomes" id="UP000267250"/>
    </source>
</evidence>
<keyword evidence="1" id="KW-1133">Transmembrane helix</keyword>
<reference evidence="2 3" key="1">
    <citation type="submission" date="2016-07" db="EMBL/GenBank/DDBJ databases">
        <title>Genome and transcriptome analysis of iron-reducing fermentative bacteria Anoxybacter fermentans.</title>
        <authorList>
            <person name="Zeng X."/>
            <person name="Shao Z."/>
        </authorList>
    </citation>
    <scope>NUCLEOTIDE SEQUENCE [LARGE SCALE GENOMIC DNA]</scope>
    <source>
        <strain evidence="2 3">DY22613</strain>
    </source>
</reference>
<dbReference type="KEGG" id="aft:BBF96_03700"/>
<sequence>MQILPIGLIWKSKKGFTFLEIIFVLVIMSLMFTLVVPNFHRMFASVERTREGQKVFHLLEKARAEAILNAEPVDITFYTNGLCIFHYRGKILEYEDLRMKILLNDKDRIVQTFYPDGTAKHPELTFKTNEGKYLIYKFNPISGKIEMERSPTL</sequence>
<proteinExistence type="predicted"/>
<keyword evidence="3" id="KW-1185">Reference proteome</keyword>
<keyword evidence="1" id="KW-0812">Transmembrane</keyword>
<dbReference type="Pfam" id="PF07963">
    <property type="entry name" value="N_methyl"/>
    <property type="match status" value="1"/>
</dbReference>
<dbReference type="RefSeq" id="WP_164730886.1">
    <property type="nucleotide sequence ID" value="NZ_CP016379.1"/>
</dbReference>
<dbReference type="NCBIfam" id="TIGR02532">
    <property type="entry name" value="IV_pilin_GFxxxE"/>
    <property type="match status" value="1"/>
</dbReference>
<evidence type="ECO:0008006" key="4">
    <source>
        <dbReference type="Google" id="ProtNLM"/>
    </source>
</evidence>
<evidence type="ECO:0000313" key="2">
    <source>
        <dbReference type="EMBL" id="AZR72566.1"/>
    </source>
</evidence>
<keyword evidence="1" id="KW-0472">Membrane</keyword>
<feature type="transmembrane region" description="Helical" evidence="1">
    <location>
        <begin position="15"/>
        <end position="36"/>
    </location>
</feature>
<accession>A0A3S9SW72</accession>
<organism evidence="2 3">
    <name type="scientific">Anoxybacter fermentans</name>
    <dbReference type="NCBI Taxonomy" id="1323375"/>
    <lineage>
        <taxon>Bacteria</taxon>
        <taxon>Bacillati</taxon>
        <taxon>Bacillota</taxon>
        <taxon>Clostridia</taxon>
        <taxon>Halanaerobiales</taxon>
        <taxon>Anoxybacter</taxon>
    </lineage>
</organism>
<dbReference type="Proteomes" id="UP000267250">
    <property type="component" value="Chromosome"/>
</dbReference>
<dbReference type="SUPFAM" id="SSF54523">
    <property type="entry name" value="Pili subunits"/>
    <property type="match status" value="1"/>
</dbReference>
<name>A0A3S9SW72_9FIRM</name>
<dbReference type="EMBL" id="CP016379">
    <property type="protein sequence ID" value="AZR72566.1"/>
    <property type="molecule type" value="Genomic_DNA"/>
</dbReference>
<gene>
    <name evidence="2" type="ORF">BBF96_03700</name>
</gene>
<dbReference type="InterPro" id="IPR045584">
    <property type="entry name" value="Pilin-like"/>
</dbReference>
<protein>
    <recommendedName>
        <fullName evidence="4">General secretion pathway GspH domain-containing protein</fullName>
    </recommendedName>
</protein>
<dbReference type="InterPro" id="IPR012902">
    <property type="entry name" value="N_methyl_site"/>
</dbReference>
<dbReference type="AlphaFoldDB" id="A0A3S9SW72"/>